<dbReference type="AlphaFoldDB" id="A0A0F0KEI9"/>
<evidence type="ECO:0000313" key="2">
    <source>
        <dbReference type="Proteomes" id="UP000033572"/>
    </source>
</evidence>
<reference evidence="1 2" key="1">
    <citation type="submission" date="2015-02" db="EMBL/GenBank/DDBJ databases">
        <title>Draft genome sequences of ten Microbacterium spp. with emphasis on heavy metal contaminated environments.</title>
        <authorList>
            <person name="Corretto E."/>
        </authorList>
    </citation>
    <scope>NUCLEOTIDE SEQUENCE [LARGE SCALE GENOMIC DNA]</scope>
    <source>
        <strain evidence="1 2">DSM 12966</strain>
    </source>
</reference>
<keyword evidence="2" id="KW-1185">Reference proteome</keyword>
<dbReference type="EMBL" id="JYIU01000045">
    <property type="protein sequence ID" value="KJL19327.1"/>
    <property type="molecule type" value="Genomic_DNA"/>
</dbReference>
<organism evidence="1 2">
    <name type="scientific">Microbacterium foliorum</name>
    <dbReference type="NCBI Taxonomy" id="104336"/>
    <lineage>
        <taxon>Bacteria</taxon>
        <taxon>Bacillati</taxon>
        <taxon>Actinomycetota</taxon>
        <taxon>Actinomycetes</taxon>
        <taxon>Micrococcales</taxon>
        <taxon>Microbacteriaceae</taxon>
        <taxon>Microbacterium</taxon>
    </lineage>
</organism>
<dbReference type="Proteomes" id="UP000033572">
    <property type="component" value="Unassembled WGS sequence"/>
</dbReference>
<evidence type="ECO:0000313" key="1">
    <source>
        <dbReference type="EMBL" id="KJL19327.1"/>
    </source>
</evidence>
<comment type="caution">
    <text evidence="1">The sequence shown here is derived from an EMBL/GenBank/DDBJ whole genome shotgun (WGS) entry which is preliminary data.</text>
</comment>
<dbReference type="PATRIC" id="fig|104336.4.peg.2657"/>
<accession>A0A0F0KEI9</accession>
<sequence length="120" mass="13247">MLIKMQRVFEMDGDTAQNQVALITEAYDALNQSRGTLADLADGQTVTVWTSDGKSVPLAAELAAKYRAALKWRDAIEENLRAAAENIRLAITETTQLNEAQKSRYYAQLDAVLGQNSREA</sequence>
<gene>
    <name evidence="1" type="ORF">RN50_02612</name>
</gene>
<name>A0A0F0KEI9_9MICO</name>
<protein>
    <submittedName>
        <fullName evidence="1">Uncharacterized protein</fullName>
    </submittedName>
</protein>
<proteinExistence type="predicted"/>